<dbReference type="AlphaFoldDB" id="A0A974XNH3"/>
<dbReference type="EMBL" id="CP071504">
    <property type="protein sequence ID" value="QSX31670.1"/>
    <property type="molecule type" value="Genomic_DNA"/>
</dbReference>
<gene>
    <name evidence="5" type="ORF">JYB88_08725</name>
</gene>
<keyword evidence="4" id="KW-0812">Transmembrane</keyword>
<keyword evidence="2" id="KW-0186">Copper</keyword>
<dbReference type="PANTHER" id="PTHR12151">
    <property type="entry name" value="ELECTRON TRANSPORT PROTIN SCO1/SENC FAMILY MEMBER"/>
    <property type="match status" value="1"/>
</dbReference>
<evidence type="ECO:0000313" key="6">
    <source>
        <dbReference type="Proteomes" id="UP000663281"/>
    </source>
</evidence>
<comment type="similarity">
    <text evidence="1">Belongs to the SCO1/2 family.</text>
</comment>
<evidence type="ECO:0000256" key="4">
    <source>
        <dbReference type="SAM" id="Phobius"/>
    </source>
</evidence>
<keyword evidence="4" id="KW-0472">Membrane</keyword>
<organism evidence="5 6">
    <name type="scientific">Shewanella cyperi</name>
    <dbReference type="NCBI Taxonomy" id="2814292"/>
    <lineage>
        <taxon>Bacteria</taxon>
        <taxon>Pseudomonadati</taxon>
        <taxon>Pseudomonadota</taxon>
        <taxon>Gammaproteobacteria</taxon>
        <taxon>Alteromonadales</taxon>
        <taxon>Shewanellaceae</taxon>
        <taxon>Shewanella</taxon>
    </lineage>
</organism>
<sequence length="247" mass="28007">MNDEAKLPCSESLITQSRLWLLFLLTTLSFLGLFYWLVSAANPVSHGLGQGYWLQPDKPLADFTLNTHKGQAFNRTNLLGSWHILVYGYTYCPDICPTTLLTMSALSKRIHNLAHLKTTGFIFYTVDPLRDTESRLSDYVHFFEKEFDNGLVGLRASDTDQQLKFEHMLGIKSSIEIKDINSQDVEIGDSKDHYNVSHGMTLYVINPKAELSAVLLPTTNPLGVSHFDLETLYQDLKLINDSSLFRQ</sequence>
<dbReference type="InterPro" id="IPR003782">
    <property type="entry name" value="SCO1/SenC"/>
</dbReference>
<keyword evidence="2" id="KW-0479">Metal-binding</keyword>
<protein>
    <submittedName>
        <fullName evidence="5">SCO family protein</fullName>
    </submittedName>
</protein>
<keyword evidence="4" id="KW-1133">Transmembrane helix</keyword>
<evidence type="ECO:0000256" key="2">
    <source>
        <dbReference type="PIRSR" id="PIRSR603782-1"/>
    </source>
</evidence>
<dbReference type="GO" id="GO:0046872">
    <property type="term" value="F:metal ion binding"/>
    <property type="evidence" value="ECO:0007669"/>
    <property type="project" value="UniProtKB-KW"/>
</dbReference>
<feature type="disulfide bond" description="Redox-active" evidence="3">
    <location>
        <begin position="92"/>
        <end position="96"/>
    </location>
</feature>
<dbReference type="RefSeq" id="WP_207326143.1">
    <property type="nucleotide sequence ID" value="NZ_CP071504.1"/>
</dbReference>
<dbReference type="Pfam" id="PF02630">
    <property type="entry name" value="SCO1-SenC"/>
    <property type="match status" value="1"/>
</dbReference>
<name>A0A974XNH3_9GAMM</name>
<evidence type="ECO:0000256" key="1">
    <source>
        <dbReference type="ARBA" id="ARBA00010996"/>
    </source>
</evidence>
<feature type="binding site" evidence="2">
    <location>
        <position position="92"/>
    </location>
    <ligand>
        <name>Cu cation</name>
        <dbReference type="ChEBI" id="CHEBI:23378"/>
    </ligand>
</feature>
<feature type="transmembrane region" description="Helical" evidence="4">
    <location>
        <begin position="20"/>
        <end position="38"/>
    </location>
</feature>
<dbReference type="CDD" id="cd02968">
    <property type="entry name" value="SCO"/>
    <property type="match status" value="1"/>
</dbReference>
<evidence type="ECO:0000313" key="5">
    <source>
        <dbReference type="EMBL" id="QSX31670.1"/>
    </source>
</evidence>
<dbReference type="Gene3D" id="3.40.30.10">
    <property type="entry name" value="Glutaredoxin"/>
    <property type="match status" value="1"/>
</dbReference>
<reference evidence="5 6" key="1">
    <citation type="submission" date="2021-03" db="EMBL/GenBank/DDBJ databases">
        <title>Novel species identification of genus Shewanella.</title>
        <authorList>
            <person name="Liu G."/>
            <person name="Zhang Q."/>
        </authorList>
    </citation>
    <scope>NUCLEOTIDE SEQUENCE [LARGE SCALE GENOMIC DNA]</scope>
    <source>
        <strain evidence="5 6">FJAT-53726</strain>
    </source>
</reference>
<keyword evidence="6" id="KW-1185">Reference proteome</keyword>
<feature type="binding site" evidence="2">
    <location>
        <position position="198"/>
    </location>
    <ligand>
        <name>Cu cation</name>
        <dbReference type="ChEBI" id="CHEBI:23378"/>
    </ligand>
</feature>
<dbReference type="InterPro" id="IPR036249">
    <property type="entry name" value="Thioredoxin-like_sf"/>
</dbReference>
<dbReference type="SUPFAM" id="SSF52833">
    <property type="entry name" value="Thioredoxin-like"/>
    <property type="match status" value="1"/>
</dbReference>
<proteinExistence type="inferred from homology"/>
<keyword evidence="3" id="KW-1015">Disulfide bond</keyword>
<dbReference type="PANTHER" id="PTHR12151:SF25">
    <property type="entry name" value="LINALOOL DEHYDRATASE_ISOMERASE DOMAIN-CONTAINING PROTEIN"/>
    <property type="match status" value="1"/>
</dbReference>
<accession>A0A974XNH3</accession>
<feature type="binding site" evidence="2">
    <location>
        <position position="96"/>
    </location>
    <ligand>
        <name>Cu cation</name>
        <dbReference type="ChEBI" id="CHEBI:23378"/>
    </ligand>
</feature>
<dbReference type="Proteomes" id="UP000663281">
    <property type="component" value="Chromosome"/>
</dbReference>
<dbReference type="KEGG" id="scyp:JYB88_08725"/>
<evidence type="ECO:0000256" key="3">
    <source>
        <dbReference type="PIRSR" id="PIRSR603782-2"/>
    </source>
</evidence>